<protein>
    <submittedName>
        <fullName evidence="1">Uncharacterized protein</fullName>
    </submittedName>
</protein>
<accession>X1P1J4</accession>
<dbReference type="AlphaFoldDB" id="X1P1J4"/>
<gene>
    <name evidence="1" type="ORF">S06H3_51440</name>
</gene>
<comment type="caution">
    <text evidence="1">The sequence shown here is derived from an EMBL/GenBank/DDBJ whole genome shotgun (WGS) entry which is preliminary data.</text>
</comment>
<evidence type="ECO:0000313" key="1">
    <source>
        <dbReference type="EMBL" id="GAI36311.1"/>
    </source>
</evidence>
<reference evidence="1" key="1">
    <citation type="journal article" date="2014" name="Front. Microbiol.">
        <title>High frequency of phylogenetically diverse reductive dehalogenase-homologous genes in deep subseafloor sedimentary metagenomes.</title>
        <authorList>
            <person name="Kawai M."/>
            <person name="Futagami T."/>
            <person name="Toyoda A."/>
            <person name="Takaki Y."/>
            <person name="Nishi S."/>
            <person name="Hori S."/>
            <person name="Arai W."/>
            <person name="Tsubouchi T."/>
            <person name="Morono Y."/>
            <person name="Uchiyama I."/>
            <person name="Ito T."/>
            <person name="Fujiyama A."/>
            <person name="Inagaki F."/>
            <person name="Takami H."/>
        </authorList>
    </citation>
    <scope>NUCLEOTIDE SEQUENCE</scope>
    <source>
        <strain evidence="1">Expedition CK06-06</strain>
    </source>
</reference>
<dbReference type="EMBL" id="BARV01032637">
    <property type="protein sequence ID" value="GAI36311.1"/>
    <property type="molecule type" value="Genomic_DNA"/>
</dbReference>
<organism evidence="1">
    <name type="scientific">marine sediment metagenome</name>
    <dbReference type="NCBI Taxonomy" id="412755"/>
    <lineage>
        <taxon>unclassified sequences</taxon>
        <taxon>metagenomes</taxon>
        <taxon>ecological metagenomes</taxon>
    </lineage>
</organism>
<sequence length="57" mass="6314">MARRKRNTRQVSSLGVILDFVDVVDKTFERLTGKPIASWLKEFSTAGGRAAEGRAGY</sequence>
<name>X1P1J4_9ZZZZ</name>
<proteinExistence type="predicted"/>